<evidence type="ECO:0000313" key="2">
    <source>
        <dbReference type="Proteomes" id="UP000821853"/>
    </source>
</evidence>
<proteinExistence type="predicted"/>
<dbReference type="AlphaFoldDB" id="A0A9J6FBK3"/>
<gene>
    <name evidence="1" type="ORF">HPB48_000662</name>
</gene>
<organism evidence="1 2">
    <name type="scientific">Haemaphysalis longicornis</name>
    <name type="common">Bush tick</name>
    <dbReference type="NCBI Taxonomy" id="44386"/>
    <lineage>
        <taxon>Eukaryota</taxon>
        <taxon>Metazoa</taxon>
        <taxon>Ecdysozoa</taxon>
        <taxon>Arthropoda</taxon>
        <taxon>Chelicerata</taxon>
        <taxon>Arachnida</taxon>
        <taxon>Acari</taxon>
        <taxon>Parasitiformes</taxon>
        <taxon>Ixodida</taxon>
        <taxon>Ixodoidea</taxon>
        <taxon>Ixodidae</taxon>
        <taxon>Haemaphysalinae</taxon>
        <taxon>Haemaphysalis</taxon>
    </lineage>
</organism>
<dbReference type="VEuPathDB" id="VectorBase:HLOH_042118"/>
<reference evidence="1 2" key="1">
    <citation type="journal article" date="2020" name="Cell">
        <title>Large-Scale Comparative Analyses of Tick Genomes Elucidate Their Genetic Diversity and Vector Capacities.</title>
        <authorList>
            <consortium name="Tick Genome and Microbiome Consortium (TIGMIC)"/>
            <person name="Jia N."/>
            <person name="Wang J."/>
            <person name="Shi W."/>
            <person name="Du L."/>
            <person name="Sun Y."/>
            <person name="Zhan W."/>
            <person name="Jiang J.F."/>
            <person name="Wang Q."/>
            <person name="Zhang B."/>
            <person name="Ji P."/>
            <person name="Bell-Sakyi L."/>
            <person name="Cui X.M."/>
            <person name="Yuan T.T."/>
            <person name="Jiang B.G."/>
            <person name="Yang W.F."/>
            <person name="Lam T.T."/>
            <person name="Chang Q.C."/>
            <person name="Ding S.J."/>
            <person name="Wang X.J."/>
            <person name="Zhu J.G."/>
            <person name="Ruan X.D."/>
            <person name="Zhao L."/>
            <person name="Wei J.T."/>
            <person name="Ye R.Z."/>
            <person name="Que T.C."/>
            <person name="Du C.H."/>
            <person name="Zhou Y.H."/>
            <person name="Cheng J.X."/>
            <person name="Dai P.F."/>
            <person name="Guo W.B."/>
            <person name="Han X.H."/>
            <person name="Huang E.J."/>
            <person name="Li L.F."/>
            <person name="Wei W."/>
            <person name="Gao Y.C."/>
            <person name="Liu J.Z."/>
            <person name="Shao H.Z."/>
            <person name="Wang X."/>
            <person name="Wang C.C."/>
            <person name="Yang T.C."/>
            <person name="Huo Q.B."/>
            <person name="Li W."/>
            <person name="Chen H.Y."/>
            <person name="Chen S.E."/>
            <person name="Zhou L.G."/>
            <person name="Ni X.B."/>
            <person name="Tian J.H."/>
            <person name="Sheng Y."/>
            <person name="Liu T."/>
            <person name="Pan Y.S."/>
            <person name="Xia L.Y."/>
            <person name="Li J."/>
            <person name="Zhao F."/>
            <person name="Cao W.C."/>
        </authorList>
    </citation>
    <scope>NUCLEOTIDE SEQUENCE [LARGE SCALE GENOMIC DNA]</scope>
    <source>
        <strain evidence="1">HaeL-2018</strain>
    </source>
</reference>
<keyword evidence="2" id="KW-1185">Reference proteome</keyword>
<sequence length="107" mass="12227">MLEYGADKENQAMHPTFAFQVSHFQDVALQLELENFPVQFITRFKKRHGIAFKTVAGEAASLDTAAKEKSLVEKLPNVLSPFEEKDIYRADEKLRFSTTSFPGRHTH</sequence>
<dbReference type="EMBL" id="JABSTR010000002">
    <property type="protein sequence ID" value="KAH9363638.1"/>
    <property type="molecule type" value="Genomic_DNA"/>
</dbReference>
<dbReference type="OrthoDB" id="125347at2759"/>
<accession>A0A9J6FBK3</accession>
<evidence type="ECO:0000313" key="1">
    <source>
        <dbReference type="EMBL" id="KAH9363638.1"/>
    </source>
</evidence>
<comment type="caution">
    <text evidence="1">The sequence shown here is derived from an EMBL/GenBank/DDBJ whole genome shotgun (WGS) entry which is preliminary data.</text>
</comment>
<protein>
    <submittedName>
        <fullName evidence="1">Uncharacterized protein</fullName>
    </submittedName>
</protein>
<dbReference type="Proteomes" id="UP000821853">
    <property type="component" value="Chromosome 10"/>
</dbReference>
<name>A0A9J6FBK3_HAELO</name>